<organism evidence="2 3">
    <name type="scientific">Parascaris equorum</name>
    <name type="common">Equine roundworm</name>
    <dbReference type="NCBI Taxonomy" id="6256"/>
    <lineage>
        <taxon>Eukaryota</taxon>
        <taxon>Metazoa</taxon>
        <taxon>Ecdysozoa</taxon>
        <taxon>Nematoda</taxon>
        <taxon>Chromadorea</taxon>
        <taxon>Rhabditida</taxon>
        <taxon>Spirurina</taxon>
        <taxon>Ascaridomorpha</taxon>
        <taxon>Ascaridoidea</taxon>
        <taxon>Ascarididae</taxon>
        <taxon>Parascaris</taxon>
    </lineage>
</organism>
<keyword evidence="2" id="KW-1185">Reference proteome</keyword>
<feature type="compositionally biased region" description="Basic and acidic residues" evidence="1">
    <location>
        <begin position="1"/>
        <end position="28"/>
    </location>
</feature>
<reference evidence="3" key="1">
    <citation type="submission" date="2022-11" db="UniProtKB">
        <authorList>
            <consortium name="WormBaseParasite"/>
        </authorList>
    </citation>
    <scope>IDENTIFICATION</scope>
</reference>
<feature type="compositionally biased region" description="Basic and acidic residues" evidence="1">
    <location>
        <begin position="62"/>
        <end position="79"/>
    </location>
</feature>
<dbReference type="AlphaFoldDB" id="A0A914R7X0"/>
<feature type="region of interest" description="Disordered" evidence="1">
    <location>
        <begin position="62"/>
        <end position="135"/>
    </location>
</feature>
<dbReference type="Proteomes" id="UP000887564">
    <property type="component" value="Unplaced"/>
</dbReference>
<evidence type="ECO:0000313" key="2">
    <source>
        <dbReference type="Proteomes" id="UP000887564"/>
    </source>
</evidence>
<dbReference type="WBParaSite" id="PEQ_0000235801-mRNA-1">
    <property type="protein sequence ID" value="PEQ_0000235801-mRNA-1"/>
    <property type="gene ID" value="PEQ_0000235801"/>
</dbReference>
<evidence type="ECO:0000256" key="1">
    <source>
        <dbReference type="SAM" id="MobiDB-lite"/>
    </source>
</evidence>
<evidence type="ECO:0000313" key="3">
    <source>
        <dbReference type="WBParaSite" id="PEQ_0000235801-mRNA-1"/>
    </source>
</evidence>
<sequence>PSDQAKPRQADATVDKSKEPTSDTEKKKAVIARKKIPPRMQAPIDVLDSIFDKQTQLLSSKFKSEQEKAAERQKIEMAKRKLSGGTVGLGPMIDRRKSVGSSPLIQQPAVQQTQAPSPQFSVQPLKNHRTLLIDS</sequence>
<proteinExistence type="predicted"/>
<accession>A0A914R7X0</accession>
<feature type="compositionally biased region" description="Polar residues" evidence="1">
    <location>
        <begin position="99"/>
        <end position="124"/>
    </location>
</feature>
<protein>
    <submittedName>
        <fullName evidence="3">Uncharacterized protein</fullName>
    </submittedName>
</protein>
<feature type="region of interest" description="Disordered" evidence="1">
    <location>
        <begin position="1"/>
        <end position="29"/>
    </location>
</feature>
<name>A0A914R7X0_PAREQ</name>